<feature type="compositionally biased region" description="Basic and acidic residues" evidence="1">
    <location>
        <begin position="86"/>
        <end position="95"/>
    </location>
</feature>
<feature type="region of interest" description="Disordered" evidence="1">
    <location>
        <begin position="1"/>
        <end position="22"/>
    </location>
</feature>
<evidence type="ECO:0000313" key="2">
    <source>
        <dbReference type="EMBL" id="GFY50377.1"/>
    </source>
</evidence>
<evidence type="ECO:0000313" key="3">
    <source>
        <dbReference type="Proteomes" id="UP000886998"/>
    </source>
</evidence>
<feature type="region of interest" description="Disordered" evidence="1">
    <location>
        <begin position="53"/>
        <end position="95"/>
    </location>
</feature>
<organism evidence="2 3">
    <name type="scientific">Trichonephila inaurata madagascariensis</name>
    <dbReference type="NCBI Taxonomy" id="2747483"/>
    <lineage>
        <taxon>Eukaryota</taxon>
        <taxon>Metazoa</taxon>
        <taxon>Ecdysozoa</taxon>
        <taxon>Arthropoda</taxon>
        <taxon>Chelicerata</taxon>
        <taxon>Arachnida</taxon>
        <taxon>Araneae</taxon>
        <taxon>Araneomorphae</taxon>
        <taxon>Entelegynae</taxon>
        <taxon>Araneoidea</taxon>
        <taxon>Nephilidae</taxon>
        <taxon>Trichonephila</taxon>
        <taxon>Trichonephila inaurata</taxon>
    </lineage>
</organism>
<sequence length="95" mass="10796">MHNSLPPSNEIQTDFNEPSPSIFTSFSTKIQNNEYFQSKPTDSLINDITKQSYKPDNQLSSSITSLENSTKDFKLNSSTVTDEEHETLKDSENNF</sequence>
<reference evidence="2" key="1">
    <citation type="submission" date="2020-08" db="EMBL/GenBank/DDBJ databases">
        <title>Multicomponent nature underlies the extraordinary mechanical properties of spider dragline silk.</title>
        <authorList>
            <person name="Kono N."/>
            <person name="Nakamura H."/>
            <person name="Mori M."/>
            <person name="Yoshida Y."/>
            <person name="Ohtoshi R."/>
            <person name="Malay A.D."/>
            <person name="Moran D.A.P."/>
            <person name="Tomita M."/>
            <person name="Numata K."/>
            <person name="Arakawa K."/>
        </authorList>
    </citation>
    <scope>NUCLEOTIDE SEQUENCE</scope>
</reference>
<dbReference type="EMBL" id="BMAV01007432">
    <property type="protein sequence ID" value="GFY50377.1"/>
    <property type="molecule type" value="Genomic_DNA"/>
</dbReference>
<gene>
    <name evidence="2" type="ORF">TNIN_300031</name>
</gene>
<protein>
    <submittedName>
        <fullName evidence="2">Uncharacterized protein</fullName>
    </submittedName>
</protein>
<dbReference type="Proteomes" id="UP000886998">
    <property type="component" value="Unassembled WGS sequence"/>
</dbReference>
<dbReference type="AlphaFoldDB" id="A0A8X6XAY0"/>
<proteinExistence type="predicted"/>
<evidence type="ECO:0000256" key="1">
    <source>
        <dbReference type="SAM" id="MobiDB-lite"/>
    </source>
</evidence>
<keyword evidence="3" id="KW-1185">Reference proteome</keyword>
<name>A0A8X6XAY0_9ARAC</name>
<accession>A0A8X6XAY0</accession>
<feature type="compositionally biased region" description="Polar residues" evidence="1">
    <location>
        <begin position="53"/>
        <end position="68"/>
    </location>
</feature>
<comment type="caution">
    <text evidence="2">The sequence shown here is derived from an EMBL/GenBank/DDBJ whole genome shotgun (WGS) entry which is preliminary data.</text>
</comment>